<comment type="caution">
    <text evidence="1">The sequence shown here is derived from an EMBL/GenBank/DDBJ whole genome shotgun (WGS) entry which is preliminary data.</text>
</comment>
<accession>A0A0G0ANC9</accession>
<dbReference type="InterPro" id="IPR016024">
    <property type="entry name" value="ARM-type_fold"/>
</dbReference>
<name>A0A0G0ANC9_9BACT</name>
<dbReference type="PANTHER" id="PTHR34070">
    <property type="entry name" value="ARMADILLO-TYPE FOLD"/>
    <property type="match status" value="1"/>
</dbReference>
<dbReference type="Proteomes" id="UP000034045">
    <property type="component" value="Unassembled WGS sequence"/>
</dbReference>
<dbReference type="Gene3D" id="1.25.10.90">
    <property type="match status" value="1"/>
</dbReference>
<dbReference type="CDD" id="cd06561">
    <property type="entry name" value="AlkD_like"/>
    <property type="match status" value="1"/>
</dbReference>
<reference evidence="1 2" key="1">
    <citation type="journal article" date="2015" name="Nature">
        <title>rRNA introns, odd ribosomes, and small enigmatic genomes across a large radiation of phyla.</title>
        <authorList>
            <person name="Brown C.T."/>
            <person name="Hug L.A."/>
            <person name="Thomas B.C."/>
            <person name="Sharon I."/>
            <person name="Castelle C.J."/>
            <person name="Singh A."/>
            <person name="Wilkins M.J."/>
            <person name="Williams K.H."/>
            <person name="Banfield J.F."/>
        </authorList>
    </citation>
    <scope>NUCLEOTIDE SEQUENCE [LARGE SCALE GENOMIC DNA]</scope>
</reference>
<dbReference type="InterPro" id="IPR014825">
    <property type="entry name" value="DNA_alkylation"/>
</dbReference>
<protein>
    <submittedName>
        <fullName evidence="1">Alkylation repair enzyme superfamily protein</fullName>
    </submittedName>
</protein>
<dbReference type="EMBL" id="LBPD01000002">
    <property type="protein sequence ID" value="KKP52906.1"/>
    <property type="molecule type" value="Genomic_DNA"/>
</dbReference>
<sequence>MLAQFIQELKKTGNLEKAKNLSWFFKTGKGEYGEGDQFLGITVPKLREISKKYQSLDLAEIQKLFDSKIHEHKLSALMIMRFKYEKALRLASLAQCKQIVLFYLKNTKKINNWDLVDLSCHYILGNWLLDKDRKILYKLAKSENLWERRISIISTFAFIHNNQYIDTLKISKILLDDKHDLIHKAVGWALREIGKKDKKREIQFLDKYYKAMPRTMLRYAIEKFPETERKYYLKKTV</sequence>
<dbReference type="SUPFAM" id="SSF48371">
    <property type="entry name" value="ARM repeat"/>
    <property type="match status" value="1"/>
</dbReference>
<evidence type="ECO:0000313" key="1">
    <source>
        <dbReference type="EMBL" id="KKP52906.1"/>
    </source>
</evidence>
<evidence type="ECO:0000313" key="2">
    <source>
        <dbReference type="Proteomes" id="UP000034045"/>
    </source>
</evidence>
<organism evidence="1 2">
    <name type="scientific">Candidatus Roizmanbacteria bacterium GW2011_GWA2_33_33</name>
    <dbReference type="NCBI Taxonomy" id="1618476"/>
    <lineage>
        <taxon>Bacteria</taxon>
        <taxon>Candidatus Roizmaniibacteriota</taxon>
    </lineage>
</organism>
<dbReference type="AlphaFoldDB" id="A0A0G0ANC9"/>
<dbReference type="Pfam" id="PF08713">
    <property type="entry name" value="DNA_alkylation"/>
    <property type="match status" value="1"/>
</dbReference>
<dbReference type="PANTHER" id="PTHR34070:SF1">
    <property type="entry name" value="DNA ALKYLATION REPAIR PROTEIN"/>
    <property type="match status" value="1"/>
</dbReference>
<dbReference type="PATRIC" id="fig|1618476.3.peg.50"/>
<proteinExistence type="predicted"/>
<gene>
    <name evidence="1" type="ORF">UR42_C0002G0017</name>
</gene>